<gene>
    <name evidence="3" type="ORF">JOE21_000233</name>
</gene>
<sequence>MEKMLSGQIALISGGSRGIGAAVAAKLAERGAVVAVGYHQSKTQAEEVVRTCREYGVESVAIQGDVRFRSQVEAMVDRIEEIWGPPSILVHSAGITGESPVFQEVVDDEYDRVMDTHVRGAFFLIRRTLPAMVRNRFGRMILLSSIWGESGGSGEVLYSAAKGAINGMVRALGKETAPSGVTVNAVAPGAIQTDMLDGQLTAEEKRALVEEIPAGRLGHPAEVASMVCWLCGPDAGYITSQVLHINGGWAP</sequence>
<organism evidence="3 4">
    <name type="scientific">Desmospora profundinema</name>
    <dbReference type="NCBI Taxonomy" id="1571184"/>
    <lineage>
        <taxon>Bacteria</taxon>
        <taxon>Bacillati</taxon>
        <taxon>Bacillota</taxon>
        <taxon>Bacilli</taxon>
        <taxon>Bacillales</taxon>
        <taxon>Thermoactinomycetaceae</taxon>
        <taxon>Desmospora</taxon>
    </lineage>
</organism>
<evidence type="ECO:0000256" key="1">
    <source>
        <dbReference type="ARBA" id="ARBA00006484"/>
    </source>
</evidence>
<dbReference type="GO" id="GO:0004316">
    <property type="term" value="F:3-oxoacyl-[acyl-carrier-protein] reductase (NADPH) activity"/>
    <property type="evidence" value="ECO:0007669"/>
    <property type="project" value="UniProtKB-EC"/>
</dbReference>
<dbReference type="EMBL" id="JAVDQG010000001">
    <property type="protein sequence ID" value="MDR6224245.1"/>
    <property type="molecule type" value="Genomic_DNA"/>
</dbReference>
<comment type="similarity">
    <text evidence="1">Belongs to the short-chain dehydrogenases/reductases (SDR) family.</text>
</comment>
<dbReference type="InterPro" id="IPR036291">
    <property type="entry name" value="NAD(P)-bd_dom_sf"/>
</dbReference>
<name>A0ABU1IKA8_9BACL</name>
<dbReference type="PANTHER" id="PTHR42879">
    <property type="entry name" value="3-OXOACYL-(ACYL-CARRIER-PROTEIN) REDUCTASE"/>
    <property type="match status" value="1"/>
</dbReference>
<dbReference type="InterPro" id="IPR020904">
    <property type="entry name" value="Sc_DH/Rdtase_CS"/>
</dbReference>
<dbReference type="PANTHER" id="PTHR42879:SF2">
    <property type="entry name" value="3-OXOACYL-[ACYL-CARRIER-PROTEIN] REDUCTASE FABG"/>
    <property type="match status" value="1"/>
</dbReference>
<dbReference type="PRINTS" id="PR00081">
    <property type="entry name" value="GDHRDH"/>
</dbReference>
<evidence type="ECO:0000259" key="2">
    <source>
        <dbReference type="SMART" id="SM00822"/>
    </source>
</evidence>
<evidence type="ECO:0000313" key="4">
    <source>
        <dbReference type="Proteomes" id="UP001185012"/>
    </source>
</evidence>
<dbReference type="NCBIfam" id="NF009466">
    <property type="entry name" value="PRK12826.1-2"/>
    <property type="match status" value="1"/>
</dbReference>
<accession>A0ABU1IKA8</accession>
<comment type="caution">
    <text evidence="3">The sequence shown here is derived from an EMBL/GenBank/DDBJ whole genome shotgun (WGS) entry which is preliminary data.</text>
</comment>
<dbReference type="NCBIfam" id="NF047420">
    <property type="entry name" value="EF_P_mod_YmfI"/>
    <property type="match status" value="1"/>
</dbReference>
<dbReference type="EC" id="1.1.1.100" evidence="3"/>
<protein>
    <submittedName>
        <fullName evidence="3">3-oxoacyl-[acyl-carrier protein] reductase</fullName>
        <ecNumber evidence="3">1.1.1.100</ecNumber>
    </submittedName>
</protein>
<keyword evidence="3" id="KW-0560">Oxidoreductase</keyword>
<proteinExistence type="inferred from homology"/>
<dbReference type="SMART" id="SM00822">
    <property type="entry name" value="PKS_KR"/>
    <property type="match status" value="1"/>
</dbReference>
<dbReference type="PRINTS" id="PR00080">
    <property type="entry name" value="SDRFAMILY"/>
</dbReference>
<reference evidence="3 4" key="1">
    <citation type="submission" date="2023-07" db="EMBL/GenBank/DDBJ databases">
        <title>Genomic Encyclopedia of Type Strains, Phase IV (KMG-IV): sequencing the most valuable type-strain genomes for metagenomic binning, comparative biology and taxonomic classification.</title>
        <authorList>
            <person name="Goeker M."/>
        </authorList>
    </citation>
    <scope>NUCLEOTIDE SEQUENCE [LARGE SCALE GENOMIC DNA]</scope>
    <source>
        <strain evidence="3 4">DSM 45903</strain>
    </source>
</reference>
<evidence type="ECO:0000313" key="3">
    <source>
        <dbReference type="EMBL" id="MDR6224245.1"/>
    </source>
</evidence>
<dbReference type="Pfam" id="PF13561">
    <property type="entry name" value="adh_short_C2"/>
    <property type="match status" value="1"/>
</dbReference>
<keyword evidence="4" id="KW-1185">Reference proteome</keyword>
<dbReference type="InterPro" id="IPR002347">
    <property type="entry name" value="SDR_fam"/>
</dbReference>
<dbReference type="RefSeq" id="WP_309861288.1">
    <property type="nucleotide sequence ID" value="NZ_JAVDQG010000001.1"/>
</dbReference>
<dbReference type="InterPro" id="IPR057326">
    <property type="entry name" value="KR_dom"/>
</dbReference>
<dbReference type="Gene3D" id="3.40.50.720">
    <property type="entry name" value="NAD(P)-binding Rossmann-like Domain"/>
    <property type="match status" value="1"/>
</dbReference>
<dbReference type="SUPFAM" id="SSF51735">
    <property type="entry name" value="NAD(P)-binding Rossmann-fold domains"/>
    <property type="match status" value="1"/>
</dbReference>
<feature type="domain" description="Ketoreductase" evidence="2">
    <location>
        <begin position="8"/>
        <end position="194"/>
    </location>
</feature>
<dbReference type="PROSITE" id="PS00061">
    <property type="entry name" value="ADH_SHORT"/>
    <property type="match status" value="1"/>
</dbReference>
<dbReference type="Proteomes" id="UP001185012">
    <property type="component" value="Unassembled WGS sequence"/>
</dbReference>
<dbReference type="InterPro" id="IPR050259">
    <property type="entry name" value="SDR"/>
</dbReference>